<feature type="transmembrane region" description="Helical" evidence="1">
    <location>
        <begin position="70"/>
        <end position="91"/>
    </location>
</feature>
<organism evidence="2 3">
    <name type="scientific">Ogataea philodendri</name>
    <dbReference type="NCBI Taxonomy" id="1378263"/>
    <lineage>
        <taxon>Eukaryota</taxon>
        <taxon>Fungi</taxon>
        <taxon>Dikarya</taxon>
        <taxon>Ascomycota</taxon>
        <taxon>Saccharomycotina</taxon>
        <taxon>Pichiomycetes</taxon>
        <taxon>Pichiales</taxon>
        <taxon>Pichiaceae</taxon>
        <taxon>Ogataea</taxon>
    </lineage>
</organism>
<dbReference type="GeneID" id="70233873"/>
<keyword evidence="1" id="KW-0472">Membrane</keyword>
<evidence type="ECO:0000313" key="2">
    <source>
        <dbReference type="EMBL" id="KAH3668152.1"/>
    </source>
</evidence>
<sequence length="224" mass="23856">MDSSCATESSPVSYLASNSLIDELASWKSSSVLVNEALDRGVSGSLGESLEGVDAVGGALAVSKMGSESGVGVVSGLAGVVVMAGAAILLLGPKSEDCEIPENCFECLDGLALWDFVPLMAVWVWLSLERSAIDPLRLLSIEFVPSWNLAGLCDWAAGSTAPAEKFRFFSCSNLVSRGRELELKWALSWFILRWISESDSCCFCAARFPGAVKFRWPSNLGVCA</sequence>
<gene>
    <name evidence="2" type="ORF">OGAPHI_001906</name>
</gene>
<dbReference type="AlphaFoldDB" id="A0A9P8PA81"/>
<dbReference type="Proteomes" id="UP000769157">
    <property type="component" value="Unassembled WGS sequence"/>
</dbReference>
<feature type="transmembrane region" description="Helical" evidence="1">
    <location>
        <begin position="111"/>
        <end position="128"/>
    </location>
</feature>
<name>A0A9P8PA81_9ASCO</name>
<protein>
    <submittedName>
        <fullName evidence="2">Uncharacterized protein</fullName>
    </submittedName>
</protein>
<evidence type="ECO:0000256" key="1">
    <source>
        <dbReference type="SAM" id="Phobius"/>
    </source>
</evidence>
<keyword evidence="1" id="KW-0812">Transmembrane</keyword>
<comment type="caution">
    <text evidence="2">The sequence shown here is derived from an EMBL/GenBank/DDBJ whole genome shotgun (WGS) entry which is preliminary data.</text>
</comment>
<reference evidence="2" key="1">
    <citation type="journal article" date="2021" name="Open Biol.">
        <title>Shared evolutionary footprints suggest mitochondrial oxidative damage underlies multiple complex I losses in fungi.</title>
        <authorList>
            <person name="Schikora-Tamarit M.A."/>
            <person name="Marcet-Houben M."/>
            <person name="Nosek J."/>
            <person name="Gabaldon T."/>
        </authorList>
    </citation>
    <scope>NUCLEOTIDE SEQUENCE</scope>
    <source>
        <strain evidence="2">CBS6075</strain>
    </source>
</reference>
<keyword evidence="1" id="KW-1133">Transmembrane helix</keyword>
<proteinExistence type="predicted"/>
<dbReference type="EMBL" id="JAEUBE010000158">
    <property type="protein sequence ID" value="KAH3668152.1"/>
    <property type="molecule type" value="Genomic_DNA"/>
</dbReference>
<evidence type="ECO:0000313" key="3">
    <source>
        <dbReference type="Proteomes" id="UP000769157"/>
    </source>
</evidence>
<dbReference type="RefSeq" id="XP_046062566.1">
    <property type="nucleotide sequence ID" value="XM_046202718.1"/>
</dbReference>
<keyword evidence="3" id="KW-1185">Reference proteome</keyword>
<accession>A0A9P8PA81</accession>
<reference evidence="2" key="2">
    <citation type="submission" date="2021-01" db="EMBL/GenBank/DDBJ databases">
        <authorList>
            <person name="Schikora-Tamarit M.A."/>
        </authorList>
    </citation>
    <scope>NUCLEOTIDE SEQUENCE</scope>
    <source>
        <strain evidence="2">CBS6075</strain>
    </source>
</reference>